<protein>
    <submittedName>
        <fullName evidence="2">Nuclear transport factor 2 family protein</fullName>
    </submittedName>
</protein>
<geneLocation type="plasmid" evidence="2 3">
    <name>pSkuCCBAU71714a</name>
</geneLocation>
<evidence type="ECO:0000259" key="1">
    <source>
        <dbReference type="Pfam" id="PF12680"/>
    </source>
</evidence>
<dbReference type="Pfam" id="PF12680">
    <property type="entry name" value="SnoaL_2"/>
    <property type="match status" value="1"/>
</dbReference>
<evidence type="ECO:0000313" key="3">
    <source>
        <dbReference type="Proteomes" id="UP001233264"/>
    </source>
</evidence>
<proteinExistence type="predicted"/>
<dbReference type="EMBL" id="CP120366">
    <property type="protein sequence ID" value="WHS96241.1"/>
    <property type="molecule type" value="Genomic_DNA"/>
</dbReference>
<dbReference type="InterPro" id="IPR032710">
    <property type="entry name" value="NTF2-like_dom_sf"/>
</dbReference>
<sequence length="106" mass="11534">MDMPGIVNMYFDADSRNDADALSGTFAPEAVVEDEGARHQGVVAILKWWVAAKKAAQYVAEPLESTADGDRAVVRAKVSGQFPGSPVTLTYYFTIKDGKIVRLEIQ</sequence>
<evidence type="ECO:0000313" key="2">
    <source>
        <dbReference type="EMBL" id="WHS96241.1"/>
    </source>
</evidence>
<gene>
    <name evidence="2" type="ORF">PZL22_005088</name>
</gene>
<dbReference type="Gene3D" id="3.10.450.50">
    <property type="match status" value="1"/>
</dbReference>
<feature type="domain" description="SnoaL-like" evidence="1">
    <location>
        <begin position="8"/>
        <end position="102"/>
    </location>
</feature>
<accession>A0ABY8TEA8</accession>
<dbReference type="RefSeq" id="WP_088201064.1">
    <property type="nucleotide sequence ID" value="NZ_CP120366.1"/>
</dbReference>
<organism evidence="2 3">
    <name type="scientific">Sinorhizobium kummerowiae</name>
    <dbReference type="NCBI Taxonomy" id="158892"/>
    <lineage>
        <taxon>Bacteria</taxon>
        <taxon>Pseudomonadati</taxon>
        <taxon>Pseudomonadota</taxon>
        <taxon>Alphaproteobacteria</taxon>
        <taxon>Hyphomicrobiales</taxon>
        <taxon>Rhizobiaceae</taxon>
        <taxon>Sinorhizobium/Ensifer group</taxon>
        <taxon>Sinorhizobium</taxon>
    </lineage>
</organism>
<keyword evidence="2" id="KW-0614">Plasmid</keyword>
<name>A0ABY8TEA8_9HYPH</name>
<dbReference type="SUPFAM" id="SSF54427">
    <property type="entry name" value="NTF2-like"/>
    <property type="match status" value="1"/>
</dbReference>
<reference evidence="2 3" key="1">
    <citation type="submission" date="2023-03" db="EMBL/GenBank/DDBJ databases">
        <authorList>
            <person name="Menendez E."/>
            <person name="Kaur S."/>
            <person name="Flores-Felix J.D."/>
            <person name="diCenzo G.C."/>
            <person name="Peix A."/>
            <person name="Velazquez E."/>
        </authorList>
    </citation>
    <scope>NUCLEOTIDE SEQUENCE [LARGE SCALE GENOMIC DNA]</scope>
    <source>
        <strain evidence="2 3">CCBAU 71714</strain>
        <plasmid evidence="2 3">pSkuCCBAU71714a</plasmid>
    </source>
</reference>
<dbReference type="Proteomes" id="UP001233264">
    <property type="component" value="Plasmid pSkuCCBAU71714a"/>
</dbReference>
<dbReference type="InterPro" id="IPR037401">
    <property type="entry name" value="SnoaL-like"/>
</dbReference>
<keyword evidence="3" id="KW-1185">Reference proteome</keyword>